<dbReference type="EMBL" id="JANPWB010000006">
    <property type="protein sequence ID" value="KAJ1175014.1"/>
    <property type="molecule type" value="Genomic_DNA"/>
</dbReference>
<evidence type="ECO:0000256" key="1">
    <source>
        <dbReference type="SAM" id="MobiDB-lite"/>
    </source>
</evidence>
<name>A0AAV7TGB7_PLEWA</name>
<feature type="region of interest" description="Disordered" evidence="1">
    <location>
        <begin position="1"/>
        <end position="24"/>
    </location>
</feature>
<accession>A0AAV7TGB7</accession>
<reference evidence="2" key="1">
    <citation type="journal article" date="2022" name="bioRxiv">
        <title>Sequencing and chromosome-scale assembly of the giantPleurodeles waltlgenome.</title>
        <authorList>
            <person name="Brown T."/>
            <person name="Elewa A."/>
            <person name="Iarovenko S."/>
            <person name="Subramanian E."/>
            <person name="Araus A.J."/>
            <person name="Petzold A."/>
            <person name="Susuki M."/>
            <person name="Suzuki K.-i.T."/>
            <person name="Hayashi T."/>
            <person name="Toyoda A."/>
            <person name="Oliveira C."/>
            <person name="Osipova E."/>
            <person name="Leigh N.D."/>
            <person name="Simon A."/>
            <person name="Yun M.H."/>
        </authorList>
    </citation>
    <scope>NUCLEOTIDE SEQUENCE</scope>
    <source>
        <strain evidence="2">20211129_DDA</strain>
        <tissue evidence="2">Liver</tissue>
    </source>
</reference>
<dbReference type="Proteomes" id="UP001066276">
    <property type="component" value="Chromosome 3_2"/>
</dbReference>
<evidence type="ECO:0000313" key="2">
    <source>
        <dbReference type="EMBL" id="KAJ1175014.1"/>
    </source>
</evidence>
<dbReference type="AlphaFoldDB" id="A0AAV7TGB7"/>
<organism evidence="2 3">
    <name type="scientific">Pleurodeles waltl</name>
    <name type="common">Iberian ribbed newt</name>
    <dbReference type="NCBI Taxonomy" id="8319"/>
    <lineage>
        <taxon>Eukaryota</taxon>
        <taxon>Metazoa</taxon>
        <taxon>Chordata</taxon>
        <taxon>Craniata</taxon>
        <taxon>Vertebrata</taxon>
        <taxon>Euteleostomi</taxon>
        <taxon>Amphibia</taxon>
        <taxon>Batrachia</taxon>
        <taxon>Caudata</taxon>
        <taxon>Salamandroidea</taxon>
        <taxon>Salamandridae</taxon>
        <taxon>Pleurodelinae</taxon>
        <taxon>Pleurodeles</taxon>
    </lineage>
</organism>
<sequence>MTSKKRCKSSLLGTASSPRGRPVSRPLREWRMYSTLVLQLCGPAAKEEGNICGSPLLQSVTRTSPQGTKMQTLHTELMHKGGRAARQCAYGAFILGRALIRKRGIFTTKQMEETAAAELTTLGDCYTDRTFRSLEILTIEAKKAGNRFLDLTLGIPCRDIAH</sequence>
<keyword evidence="3" id="KW-1185">Reference proteome</keyword>
<comment type="caution">
    <text evidence="2">The sequence shown here is derived from an EMBL/GenBank/DDBJ whole genome shotgun (WGS) entry which is preliminary data.</text>
</comment>
<protein>
    <submittedName>
        <fullName evidence="2">Uncharacterized protein</fullName>
    </submittedName>
</protein>
<gene>
    <name evidence="2" type="ORF">NDU88_000305</name>
</gene>
<proteinExistence type="predicted"/>
<evidence type="ECO:0000313" key="3">
    <source>
        <dbReference type="Proteomes" id="UP001066276"/>
    </source>
</evidence>